<dbReference type="InterPro" id="IPR018691">
    <property type="entry name" value="DUF2188"/>
</dbReference>
<evidence type="ECO:0000256" key="1">
    <source>
        <dbReference type="SAM" id="MobiDB-lite"/>
    </source>
</evidence>
<reference evidence="2 3" key="1">
    <citation type="submission" date="2019-11" db="EMBL/GenBank/DDBJ databases">
        <title>FDA dAtabase for Regulatory Grade micrObial Sequences (FDA-ARGOS): Supporting development and validation of Infectious Disease Dx tests.</title>
        <authorList>
            <person name="Stonesifer R."/>
            <person name="Tallon L."/>
            <person name="Sadzewicz L."/>
            <person name="Vavikolanu K."/>
            <person name="Mehta A."/>
            <person name="Aluvathingal J."/>
            <person name="Nadendla S."/>
            <person name="Myers T."/>
            <person name="Yan Y."/>
            <person name="Sichtig H."/>
        </authorList>
    </citation>
    <scope>NUCLEOTIDE SEQUENCE [LARGE SCALE GENOMIC DNA]</scope>
    <source>
        <strain evidence="2 3">FDAARGOS_732</strain>
    </source>
</reference>
<feature type="compositionally biased region" description="Basic and acidic residues" evidence="1">
    <location>
        <begin position="49"/>
        <end position="75"/>
    </location>
</feature>
<dbReference type="Proteomes" id="UP000424490">
    <property type="component" value="Chromosome"/>
</dbReference>
<feature type="region of interest" description="Disordered" evidence="1">
    <location>
        <begin position="42"/>
        <end position="75"/>
    </location>
</feature>
<dbReference type="RefSeq" id="WP_003789971.1">
    <property type="nucleotide sequence ID" value="NZ_CAUQLB010000026.1"/>
</dbReference>
<dbReference type="AlphaFoldDB" id="A0A857A9K2"/>
<dbReference type="Pfam" id="PF09954">
    <property type="entry name" value="DUF2188"/>
    <property type="match status" value="1"/>
</dbReference>
<feature type="compositionally biased region" description="Basic and acidic residues" evidence="1">
    <location>
        <begin position="1"/>
        <end position="11"/>
    </location>
</feature>
<evidence type="ECO:0000313" key="2">
    <source>
        <dbReference type="EMBL" id="QGS10723.1"/>
    </source>
</evidence>
<dbReference type="EMBL" id="CP046315">
    <property type="protein sequence ID" value="QGS10723.1"/>
    <property type="molecule type" value="Genomic_DNA"/>
</dbReference>
<organism evidence="2 3">
    <name type="scientific">Schaalia odontolytica</name>
    <dbReference type="NCBI Taxonomy" id="1660"/>
    <lineage>
        <taxon>Bacteria</taxon>
        <taxon>Bacillati</taxon>
        <taxon>Actinomycetota</taxon>
        <taxon>Actinomycetes</taxon>
        <taxon>Actinomycetales</taxon>
        <taxon>Actinomycetaceae</taxon>
        <taxon>Schaalia</taxon>
    </lineage>
</organism>
<accession>A0A857A9K2</accession>
<evidence type="ECO:0000313" key="3">
    <source>
        <dbReference type="Proteomes" id="UP000424490"/>
    </source>
</evidence>
<feature type="region of interest" description="Disordered" evidence="1">
    <location>
        <begin position="1"/>
        <end position="25"/>
    </location>
</feature>
<sequence length="75" mass="8211">MNIREVRRHGDGWGVFDPNASRASAVEPTQAAAQQRARDILANQGGGEMRTRGENGKIRAQDTIKPGNDPRRSRG</sequence>
<protein>
    <submittedName>
        <fullName evidence="2">DUF2188 domain-containing protein</fullName>
    </submittedName>
</protein>
<proteinExistence type="predicted"/>
<name>A0A857A9K2_9ACTO</name>
<gene>
    <name evidence="2" type="ORF">FOC40_04420</name>
</gene>